<gene>
    <name evidence="1" type="ORF">KQY15_03535</name>
</gene>
<dbReference type="RefSeq" id="WP_217667236.1">
    <property type="nucleotide sequence ID" value="NZ_JAHRID010000001.1"/>
</dbReference>
<organism evidence="1 2">
    <name type="scientific">Arsukibacterium indicum</name>
    <dbReference type="NCBI Taxonomy" id="2848612"/>
    <lineage>
        <taxon>Bacteria</taxon>
        <taxon>Pseudomonadati</taxon>
        <taxon>Pseudomonadota</taxon>
        <taxon>Gammaproteobacteria</taxon>
        <taxon>Chromatiales</taxon>
        <taxon>Chromatiaceae</taxon>
        <taxon>Arsukibacterium</taxon>
    </lineage>
</organism>
<dbReference type="EMBL" id="JAHRID010000001">
    <property type="protein sequence ID" value="MBV2128167.1"/>
    <property type="molecule type" value="Genomic_DNA"/>
</dbReference>
<name>A0ABS6MH97_9GAMM</name>
<evidence type="ECO:0000313" key="1">
    <source>
        <dbReference type="EMBL" id="MBV2128167.1"/>
    </source>
</evidence>
<proteinExistence type="predicted"/>
<reference evidence="1 2" key="1">
    <citation type="submission" date="2021-06" db="EMBL/GenBank/DDBJ databases">
        <title>Rheinheimera indica sp. nov., isolated from deep-sea sediment.</title>
        <authorList>
            <person name="Wang Z."/>
            <person name="Zhang X.-Y."/>
        </authorList>
    </citation>
    <scope>NUCLEOTIDE SEQUENCE [LARGE SCALE GENOMIC DNA]</scope>
    <source>
        <strain evidence="1 2">SM2107</strain>
    </source>
</reference>
<accession>A0ABS6MH97</accession>
<evidence type="ECO:0008006" key="3">
    <source>
        <dbReference type="Google" id="ProtNLM"/>
    </source>
</evidence>
<comment type="caution">
    <text evidence="1">The sequence shown here is derived from an EMBL/GenBank/DDBJ whole genome shotgun (WGS) entry which is preliminary data.</text>
</comment>
<evidence type="ECO:0000313" key="2">
    <source>
        <dbReference type="Proteomes" id="UP000704611"/>
    </source>
</evidence>
<sequence length="466" mass="52908">MIMGPLGSGKTTGSVQRVFDQMCEQEPDKFGVRASRWVAVRNTYNQLFSSTIKDWCELLHNEKVRLGKFVKSPLPTHYLHFRLPDGTTVKSEMMFIALDRPDDANKMRGTQITGFWLNEVKELSKEVIDMCDGRHGRYPDNCSWSGMIGDTNAPDTDHWYYQFAEELKPKGWKFFRQPGGVIRKKLPGGGHEWVENPNAENLHNLRKRYYIRQVPSKKDSWIKVNLANEYGSVSTGKPIYEENWDDVKHVSKYPLAAIPSFGRLMLGFDFGRTPACIIGQLMPNGKLRVVKELIATGMGIRKFMDEIVMPSLKKDFKKFPIKDIEAYGDPSGTAKSGNDENSPLGILNDEYNLTAYPTATNTPLRRWESVGWFLDNDIDGHPAFELGADCHVLKKGFNGGYQFRRLNVSGEKYSEAADKNSYSHPHDALQYLCQGAQGEINYSWRDQHIDASAYKQTVVADSVTGY</sequence>
<dbReference type="Proteomes" id="UP000704611">
    <property type="component" value="Unassembled WGS sequence"/>
</dbReference>
<keyword evidence="2" id="KW-1185">Reference proteome</keyword>
<protein>
    <recommendedName>
        <fullName evidence="3">TerL</fullName>
    </recommendedName>
</protein>